<name>A0A285ZQN6_9SPHI</name>
<evidence type="ECO:0000313" key="4">
    <source>
        <dbReference type="Proteomes" id="UP000219281"/>
    </source>
</evidence>
<dbReference type="Proteomes" id="UP000219281">
    <property type="component" value="Unassembled WGS sequence"/>
</dbReference>
<dbReference type="Pfam" id="PF07969">
    <property type="entry name" value="Amidohydro_3"/>
    <property type="match status" value="1"/>
</dbReference>
<dbReference type="OrthoDB" id="9767366at2"/>
<dbReference type="InterPro" id="IPR011059">
    <property type="entry name" value="Metal-dep_hydrolase_composite"/>
</dbReference>
<dbReference type="EMBL" id="OCMT01000001">
    <property type="protein sequence ID" value="SOD11945.1"/>
    <property type="molecule type" value="Genomic_DNA"/>
</dbReference>
<dbReference type="AlphaFoldDB" id="A0A285ZQN6"/>
<evidence type="ECO:0000259" key="2">
    <source>
        <dbReference type="Pfam" id="PF07969"/>
    </source>
</evidence>
<protein>
    <recommendedName>
        <fullName evidence="2">Amidohydrolase 3 domain-containing protein</fullName>
    </recommendedName>
</protein>
<feature type="chain" id="PRO_5012877208" description="Amidohydrolase 3 domain-containing protein" evidence="1">
    <location>
        <begin position="23"/>
        <end position="570"/>
    </location>
</feature>
<evidence type="ECO:0000256" key="1">
    <source>
        <dbReference type="SAM" id="SignalP"/>
    </source>
</evidence>
<feature type="domain" description="Amidohydrolase 3" evidence="2">
    <location>
        <begin position="74"/>
        <end position="567"/>
    </location>
</feature>
<dbReference type="RefSeq" id="WP_097128100.1">
    <property type="nucleotide sequence ID" value="NZ_OCMT01000001.1"/>
</dbReference>
<gene>
    <name evidence="3" type="ORF">SAMN06297358_0413</name>
</gene>
<dbReference type="Gene3D" id="3.10.310.70">
    <property type="match status" value="1"/>
</dbReference>
<organism evidence="3 4">
    <name type="scientific">Pedobacter xixiisoli</name>
    <dbReference type="NCBI Taxonomy" id="1476464"/>
    <lineage>
        <taxon>Bacteria</taxon>
        <taxon>Pseudomonadati</taxon>
        <taxon>Bacteroidota</taxon>
        <taxon>Sphingobacteriia</taxon>
        <taxon>Sphingobacteriales</taxon>
        <taxon>Sphingobacteriaceae</taxon>
        <taxon>Pedobacter</taxon>
    </lineage>
</organism>
<dbReference type="InterPro" id="IPR032466">
    <property type="entry name" value="Metal_Hydrolase"/>
</dbReference>
<reference evidence="4" key="1">
    <citation type="submission" date="2017-09" db="EMBL/GenBank/DDBJ databases">
        <authorList>
            <person name="Varghese N."/>
            <person name="Submissions S."/>
        </authorList>
    </citation>
    <scope>NUCLEOTIDE SEQUENCE [LARGE SCALE GENOMIC DNA]</scope>
    <source>
        <strain evidence="4">CGMCC 1.12803</strain>
    </source>
</reference>
<dbReference type="GO" id="GO:0016810">
    <property type="term" value="F:hydrolase activity, acting on carbon-nitrogen (but not peptide) bonds"/>
    <property type="evidence" value="ECO:0007669"/>
    <property type="project" value="InterPro"/>
</dbReference>
<keyword evidence="4" id="KW-1185">Reference proteome</keyword>
<dbReference type="Gene3D" id="3.20.20.140">
    <property type="entry name" value="Metal-dependent hydrolases"/>
    <property type="match status" value="1"/>
</dbReference>
<dbReference type="SUPFAM" id="SSF51338">
    <property type="entry name" value="Composite domain of metallo-dependent hydrolases"/>
    <property type="match status" value="1"/>
</dbReference>
<dbReference type="PANTHER" id="PTHR22642">
    <property type="entry name" value="IMIDAZOLONEPROPIONASE"/>
    <property type="match status" value="1"/>
</dbReference>
<keyword evidence="1" id="KW-0732">Signal</keyword>
<evidence type="ECO:0000313" key="3">
    <source>
        <dbReference type="EMBL" id="SOD11945.1"/>
    </source>
</evidence>
<sequence>MKIKYNVAAIVAVHLLAITAKAQTGTADKIWHNAKVLTVNASNEVAQAVAIKDGKILSVGSNAEILKLKGKQTDVVDLKGKTLSPGFVDGHSHFLGLGQNDLANVAAPPMGKVSSIKQLVDEIVRFAADRKIKKGDWVTAYGYDQDQLTDKRHPTKEDLDGVFPENPVVVAHISGHMLVANSAALKLAGIDAATKDPDGGVIIRKTGSTEPAGLLQEHAQGLVLLQLGKIKPTLQQQLDRVNAQQKLYASHGLTTAQDGFTDKATLDLLKEAAKRKQLYLDVVSLASYRILDEVLADTLNYQFKRYYDRLKIDGIKLSADGSPQGKTAFFTKPYLTLVPGCSDHCTGVPTISTHIFDEVVLKTFKNNIHLYTHCNGDGAIDLYIAAVKNANQQLGKSSVGRRTVVIHSQFVRQDQLDEYKKLDLLPSFFTNHAFFWGDIHQTNLGKERAFGLSPLRSAINKGIVFTNHTDYPVTPIDQLFLLWSAVNRLSRSGETIGEAEKISPAEALRAITINGAYQYGEEKFKGSIEKGKLADLVVLSDNPLTVDPLKIKDIIVLETFKEGKRIYKKE</sequence>
<dbReference type="InterPro" id="IPR013108">
    <property type="entry name" value="Amidohydro_3"/>
</dbReference>
<dbReference type="InterPro" id="IPR033932">
    <property type="entry name" value="YtcJ-like"/>
</dbReference>
<feature type="signal peptide" evidence="1">
    <location>
        <begin position="1"/>
        <end position="22"/>
    </location>
</feature>
<dbReference type="SUPFAM" id="SSF51556">
    <property type="entry name" value="Metallo-dependent hydrolases"/>
    <property type="match status" value="1"/>
</dbReference>
<dbReference type="Gene3D" id="2.30.40.10">
    <property type="entry name" value="Urease, subunit C, domain 1"/>
    <property type="match status" value="1"/>
</dbReference>
<dbReference type="PANTHER" id="PTHR22642:SF2">
    <property type="entry name" value="PROTEIN LONG AFTER FAR-RED 3"/>
    <property type="match status" value="1"/>
</dbReference>
<dbReference type="CDD" id="cd01300">
    <property type="entry name" value="YtcJ_like"/>
    <property type="match status" value="1"/>
</dbReference>
<proteinExistence type="predicted"/>
<accession>A0A285ZQN6</accession>